<evidence type="ECO:0000313" key="1">
    <source>
        <dbReference type="EMBL" id="MRX54681.1"/>
    </source>
</evidence>
<dbReference type="AlphaFoldDB" id="A0A6I2ME40"/>
<protein>
    <submittedName>
        <fullName evidence="1">Uncharacterized protein</fullName>
    </submittedName>
</protein>
<sequence>MRKYELKRRDKATRYTERCLKKISETSKGRVPFSKGLTKYDHPAIMKISESVSGEKAGRWKGGYGVNSTGYRYVRDINHPNRDKDNYVLEHRLVMEKDLNRYLTSEEVVHHRDRNRLNNCLENLYLFPNNRSHTCFHNHQKYYDPMITEEKFMEEIFYGKYGY</sequence>
<reference evidence="1 2" key="1">
    <citation type="submission" date="2019-11" db="EMBL/GenBank/DDBJ databases">
        <title>Bacillus idriensis genome.</title>
        <authorList>
            <person name="Konopka E.N."/>
            <person name="Newman J.D."/>
        </authorList>
    </citation>
    <scope>NUCLEOTIDE SEQUENCE [LARGE SCALE GENOMIC DNA]</scope>
    <source>
        <strain evidence="1 2">DSM 19097</strain>
    </source>
</reference>
<dbReference type="Gene3D" id="3.90.75.20">
    <property type="match status" value="1"/>
</dbReference>
<accession>A0A6I2ME40</accession>
<dbReference type="EMBL" id="WKKF01000002">
    <property type="protein sequence ID" value="MRX54681.1"/>
    <property type="molecule type" value="Genomic_DNA"/>
</dbReference>
<evidence type="ECO:0000313" key="2">
    <source>
        <dbReference type="Proteomes" id="UP000441585"/>
    </source>
</evidence>
<comment type="caution">
    <text evidence="1">The sequence shown here is derived from an EMBL/GenBank/DDBJ whole genome shotgun (WGS) entry which is preliminary data.</text>
</comment>
<proteinExistence type="predicted"/>
<keyword evidence="2" id="KW-1185">Reference proteome</keyword>
<name>A0A6I2ME40_9BACI</name>
<gene>
    <name evidence="1" type="ORF">GJU41_11925</name>
</gene>
<organism evidence="1 2">
    <name type="scientific">Metabacillus idriensis</name>
    <dbReference type="NCBI Taxonomy" id="324768"/>
    <lineage>
        <taxon>Bacteria</taxon>
        <taxon>Bacillati</taxon>
        <taxon>Bacillota</taxon>
        <taxon>Bacilli</taxon>
        <taxon>Bacillales</taxon>
        <taxon>Bacillaceae</taxon>
        <taxon>Metabacillus</taxon>
    </lineage>
</organism>
<dbReference type="Proteomes" id="UP000441585">
    <property type="component" value="Unassembled WGS sequence"/>
</dbReference>
<dbReference type="InterPro" id="IPR044925">
    <property type="entry name" value="His-Me_finger_sf"/>
</dbReference>
<dbReference type="SUPFAM" id="SSF54060">
    <property type="entry name" value="His-Me finger endonucleases"/>
    <property type="match status" value="1"/>
</dbReference>